<dbReference type="InterPro" id="IPR020019">
    <property type="entry name" value="AcTrfase_PglD-like"/>
</dbReference>
<feature type="binding site" evidence="2">
    <location>
        <begin position="38"/>
        <end position="39"/>
    </location>
    <ligand>
        <name>substrate</name>
    </ligand>
</feature>
<name>A0A7S8EAD0_9CHLR</name>
<dbReference type="AlphaFoldDB" id="A0A7S8EAD0"/>
<organism evidence="4 5">
    <name type="scientific">Phototrophicus methaneseepsis</name>
    <dbReference type="NCBI Taxonomy" id="2710758"/>
    <lineage>
        <taxon>Bacteria</taxon>
        <taxon>Bacillati</taxon>
        <taxon>Chloroflexota</taxon>
        <taxon>Candidatus Thermofontia</taxon>
        <taxon>Phototrophicales</taxon>
        <taxon>Phototrophicaceae</taxon>
        <taxon>Phototrophicus</taxon>
    </lineage>
</organism>
<dbReference type="InterPro" id="IPR011004">
    <property type="entry name" value="Trimer_LpxA-like_sf"/>
</dbReference>
<reference evidence="4 5" key="1">
    <citation type="submission" date="2020-02" db="EMBL/GenBank/DDBJ databases">
        <authorList>
            <person name="Zheng R.K."/>
            <person name="Sun C.M."/>
        </authorList>
    </citation>
    <scope>NUCLEOTIDE SEQUENCE [LARGE SCALE GENOMIC DNA]</scope>
    <source>
        <strain evidence="5">rifampicinis</strain>
    </source>
</reference>
<dbReference type="InterPro" id="IPR041561">
    <property type="entry name" value="PglD_N"/>
</dbReference>
<keyword evidence="5" id="KW-1185">Reference proteome</keyword>
<protein>
    <submittedName>
        <fullName evidence="4">Acetyltransferase</fullName>
    </submittedName>
</protein>
<dbReference type="SUPFAM" id="SSF51161">
    <property type="entry name" value="Trimeric LpxA-like enzymes"/>
    <property type="match status" value="1"/>
</dbReference>
<feature type="active site" description="Proton acceptor" evidence="1">
    <location>
        <position position="142"/>
    </location>
</feature>
<dbReference type="CDD" id="cd03360">
    <property type="entry name" value="LbH_AT_putative"/>
    <property type="match status" value="1"/>
</dbReference>
<evidence type="ECO:0000256" key="2">
    <source>
        <dbReference type="PIRSR" id="PIRSR620019-2"/>
    </source>
</evidence>
<dbReference type="RefSeq" id="WP_195171349.1">
    <property type="nucleotide sequence ID" value="NZ_CP062983.1"/>
</dbReference>
<dbReference type="Gene3D" id="2.160.10.10">
    <property type="entry name" value="Hexapeptide repeat proteins"/>
    <property type="match status" value="1"/>
</dbReference>
<evidence type="ECO:0000313" key="5">
    <source>
        <dbReference type="Proteomes" id="UP000594468"/>
    </source>
</evidence>
<feature type="binding site" evidence="2">
    <location>
        <position position="151"/>
    </location>
    <ligand>
        <name>acetyl-CoA</name>
        <dbReference type="ChEBI" id="CHEBI:57288"/>
    </ligand>
</feature>
<feature type="site" description="Increases basicity of active site His" evidence="1">
    <location>
        <position position="143"/>
    </location>
</feature>
<dbReference type="PANTHER" id="PTHR43300:SF7">
    <property type="entry name" value="UDP-N-ACETYLBACILLOSAMINE N-ACETYLTRANSFERASE"/>
    <property type="match status" value="1"/>
</dbReference>
<evidence type="ECO:0000313" key="4">
    <source>
        <dbReference type="EMBL" id="QPC83282.1"/>
    </source>
</evidence>
<proteinExistence type="predicted"/>
<evidence type="ECO:0000256" key="1">
    <source>
        <dbReference type="PIRSR" id="PIRSR620019-1"/>
    </source>
</evidence>
<dbReference type="PANTHER" id="PTHR43300">
    <property type="entry name" value="ACETYLTRANSFERASE"/>
    <property type="match status" value="1"/>
</dbReference>
<dbReference type="KEGG" id="pmet:G4Y79_02585"/>
<dbReference type="NCBIfam" id="TIGR03570">
    <property type="entry name" value="NeuD_NnaD"/>
    <property type="match status" value="1"/>
</dbReference>
<dbReference type="GO" id="GO:0016740">
    <property type="term" value="F:transferase activity"/>
    <property type="evidence" value="ECO:0007669"/>
    <property type="project" value="UniProtKB-KW"/>
</dbReference>
<dbReference type="Proteomes" id="UP000594468">
    <property type="component" value="Chromosome"/>
</dbReference>
<dbReference type="InterPro" id="IPR050179">
    <property type="entry name" value="Trans_hexapeptide_repeat"/>
</dbReference>
<feature type="domain" description="PglD N-terminal" evidence="3">
    <location>
        <begin position="11"/>
        <end position="85"/>
    </location>
</feature>
<dbReference type="Gene3D" id="3.40.50.20">
    <property type="match status" value="1"/>
</dbReference>
<dbReference type="EMBL" id="CP062983">
    <property type="protein sequence ID" value="QPC83282.1"/>
    <property type="molecule type" value="Genomic_DNA"/>
</dbReference>
<accession>A0A7S8EAD0</accession>
<feature type="binding site" evidence="2">
    <location>
        <position position="73"/>
    </location>
    <ligand>
        <name>substrate</name>
    </ligand>
</feature>
<gene>
    <name evidence="4" type="ORF">G4Y79_02585</name>
</gene>
<dbReference type="Pfam" id="PF17836">
    <property type="entry name" value="PglD_N"/>
    <property type="match status" value="1"/>
</dbReference>
<evidence type="ECO:0000259" key="3">
    <source>
        <dbReference type="Pfam" id="PF17836"/>
    </source>
</evidence>
<keyword evidence="4" id="KW-0808">Transferase</keyword>
<sequence>MTANSLTDRYLIIGAGGHGKVIADILLAQGKRPLGFLDDNLAMVGQTIYGLPVLGKIDTWADMDPTGLIVGIGDNTIRRAIVQRIHQQVKSPPWYTAIHPTAIISRSVQIGVGTVIVAGAIINADVHLGNHVIINTAATIDHDCIIQDYVHIAPGAHLAGNVQVADNVLMGVGCSVIPGCKIGANTKIGAGAAVVSDVPPGVVAKGVPARWRNVS</sequence>